<sequence>MDAPGQAPNPQDTLVVIRCQLGERTAFNDLISRWTPSLHRYALKLAQDRDLADDLVQDVWLKVLRGLGRLREPERFRPWLFGIAHRTFVDRLRIRYTQPADANVDLNALPDPNAGDDPFALQLAVHQGLDALPVIEREVLTLFYLEDMPHADIATALAIPIGTVKSRLHRARTLLRNHLTALETT</sequence>
<evidence type="ECO:0000259" key="7">
    <source>
        <dbReference type="Pfam" id="PF08281"/>
    </source>
</evidence>
<dbReference type="InterPro" id="IPR013249">
    <property type="entry name" value="RNA_pol_sigma70_r4_t2"/>
</dbReference>
<keyword evidence="4" id="KW-0238">DNA-binding</keyword>
<keyword evidence="3" id="KW-0731">Sigma factor</keyword>
<dbReference type="SUPFAM" id="SSF88946">
    <property type="entry name" value="Sigma2 domain of RNA polymerase sigma factors"/>
    <property type="match status" value="1"/>
</dbReference>
<evidence type="ECO:0000313" key="9">
    <source>
        <dbReference type="Proteomes" id="UP001302072"/>
    </source>
</evidence>
<evidence type="ECO:0000256" key="3">
    <source>
        <dbReference type="ARBA" id="ARBA00023082"/>
    </source>
</evidence>
<dbReference type="InterPro" id="IPR007627">
    <property type="entry name" value="RNA_pol_sigma70_r2"/>
</dbReference>
<organism evidence="8 9">
    <name type="scientific">Stenotrophomonas oahuensis</name>
    <dbReference type="NCBI Taxonomy" id="3003271"/>
    <lineage>
        <taxon>Bacteria</taxon>
        <taxon>Pseudomonadati</taxon>
        <taxon>Pseudomonadota</taxon>
        <taxon>Gammaproteobacteria</taxon>
        <taxon>Lysobacterales</taxon>
        <taxon>Lysobacteraceae</taxon>
        <taxon>Stenotrophomonas</taxon>
    </lineage>
</organism>
<evidence type="ECO:0000256" key="5">
    <source>
        <dbReference type="ARBA" id="ARBA00023163"/>
    </source>
</evidence>
<comment type="similarity">
    <text evidence="1">Belongs to the sigma-70 factor family. ECF subfamily.</text>
</comment>
<keyword evidence="9" id="KW-1185">Reference proteome</keyword>
<keyword evidence="5" id="KW-0804">Transcription</keyword>
<dbReference type="Gene3D" id="1.10.10.10">
    <property type="entry name" value="Winged helix-like DNA-binding domain superfamily/Winged helix DNA-binding domain"/>
    <property type="match status" value="1"/>
</dbReference>
<dbReference type="RefSeq" id="WP_311191728.1">
    <property type="nucleotide sequence ID" value="NZ_CP115541.1"/>
</dbReference>
<dbReference type="InterPro" id="IPR013324">
    <property type="entry name" value="RNA_pol_sigma_r3/r4-like"/>
</dbReference>
<dbReference type="EMBL" id="CP115541">
    <property type="protein sequence ID" value="WNH52533.1"/>
    <property type="molecule type" value="Genomic_DNA"/>
</dbReference>
<reference evidence="8 9" key="1">
    <citation type="submission" date="2022-12" db="EMBL/GenBank/DDBJ databases">
        <title>Two new species, Stenotrophomonas aracearum and Stenotrophomonas oahuensis, isolated from Anthurium (Araceae family) in Hawaii.</title>
        <authorList>
            <person name="Chunag S.C."/>
            <person name="Dobhal S."/>
            <person name="Alvarez A."/>
            <person name="Arif M."/>
        </authorList>
    </citation>
    <scope>NUCLEOTIDE SEQUENCE [LARGE SCALE GENOMIC DNA]</scope>
    <source>
        <strain evidence="8 9">A5586</strain>
    </source>
</reference>
<evidence type="ECO:0000256" key="4">
    <source>
        <dbReference type="ARBA" id="ARBA00023125"/>
    </source>
</evidence>
<feature type="domain" description="RNA polymerase sigma factor 70 region 4 type 2" evidence="7">
    <location>
        <begin position="124"/>
        <end position="174"/>
    </location>
</feature>
<keyword evidence="2" id="KW-0805">Transcription regulation</keyword>
<accession>A0ABY9YP92</accession>
<dbReference type="InterPro" id="IPR014284">
    <property type="entry name" value="RNA_pol_sigma-70_dom"/>
</dbReference>
<protein>
    <submittedName>
        <fullName evidence="8">Sigma-70 family RNA polymerase sigma factor</fullName>
    </submittedName>
</protein>
<gene>
    <name evidence="8" type="ORF">PDM29_19795</name>
</gene>
<dbReference type="InterPro" id="IPR039425">
    <property type="entry name" value="RNA_pol_sigma-70-like"/>
</dbReference>
<evidence type="ECO:0000313" key="8">
    <source>
        <dbReference type="EMBL" id="WNH52533.1"/>
    </source>
</evidence>
<evidence type="ECO:0000256" key="2">
    <source>
        <dbReference type="ARBA" id="ARBA00023015"/>
    </source>
</evidence>
<evidence type="ECO:0000256" key="1">
    <source>
        <dbReference type="ARBA" id="ARBA00010641"/>
    </source>
</evidence>
<dbReference type="PANTHER" id="PTHR43133:SF8">
    <property type="entry name" value="RNA POLYMERASE SIGMA FACTOR HI_1459-RELATED"/>
    <property type="match status" value="1"/>
</dbReference>
<dbReference type="InterPro" id="IPR036388">
    <property type="entry name" value="WH-like_DNA-bd_sf"/>
</dbReference>
<evidence type="ECO:0000259" key="6">
    <source>
        <dbReference type="Pfam" id="PF04542"/>
    </source>
</evidence>
<dbReference type="CDD" id="cd06171">
    <property type="entry name" value="Sigma70_r4"/>
    <property type="match status" value="1"/>
</dbReference>
<name>A0ABY9YP92_9GAMM</name>
<dbReference type="Gene3D" id="1.10.1740.10">
    <property type="match status" value="1"/>
</dbReference>
<dbReference type="Pfam" id="PF08281">
    <property type="entry name" value="Sigma70_r4_2"/>
    <property type="match status" value="1"/>
</dbReference>
<dbReference type="SUPFAM" id="SSF88659">
    <property type="entry name" value="Sigma3 and sigma4 domains of RNA polymerase sigma factors"/>
    <property type="match status" value="1"/>
</dbReference>
<feature type="domain" description="RNA polymerase sigma-70 region 2" evidence="6">
    <location>
        <begin position="30"/>
        <end position="93"/>
    </location>
</feature>
<dbReference type="NCBIfam" id="TIGR02937">
    <property type="entry name" value="sigma70-ECF"/>
    <property type="match status" value="1"/>
</dbReference>
<dbReference type="InterPro" id="IPR013325">
    <property type="entry name" value="RNA_pol_sigma_r2"/>
</dbReference>
<proteinExistence type="inferred from homology"/>
<dbReference type="PANTHER" id="PTHR43133">
    <property type="entry name" value="RNA POLYMERASE ECF-TYPE SIGMA FACTO"/>
    <property type="match status" value="1"/>
</dbReference>
<dbReference type="Pfam" id="PF04542">
    <property type="entry name" value="Sigma70_r2"/>
    <property type="match status" value="1"/>
</dbReference>
<dbReference type="Proteomes" id="UP001302072">
    <property type="component" value="Chromosome"/>
</dbReference>